<protein>
    <submittedName>
        <fullName evidence="2">Outer membrane protein assembly factor BamB</fullName>
    </submittedName>
</protein>
<feature type="domain" description="Pyrrolo-quinoline quinone repeat" evidence="1">
    <location>
        <begin position="453"/>
        <end position="690"/>
    </location>
</feature>
<dbReference type="InterPro" id="IPR015943">
    <property type="entry name" value="WD40/YVTN_repeat-like_dom_sf"/>
</dbReference>
<name>A0A4R2I9U8_9GAMM</name>
<keyword evidence="3" id="KW-1185">Reference proteome</keyword>
<dbReference type="InterPro" id="IPR018391">
    <property type="entry name" value="PQQ_b-propeller_rpt"/>
</dbReference>
<comment type="caution">
    <text evidence="2">The sequence shown here is derived from an EMBL/GenBank/DDBJ whole genome shotgun (WGS) entry which is preliminary data.</text>
</comment>
<dbReference type="SUPFAM" id="SSF50998">
    <property type="entry name" value="Quinoprotein alcohol dehydrogenase-like"/>
    <property type="match status" value="2"/>
</dbReference>
<dbReference type="Pfam" id="PF13360">
    <property type="entry name" value="PQQ_2"/>
    <property type="match status" value="2"/>
</dbReference>
<dbReference type="EMBL" id="SLWQ01000003">
    <property type="protein sequence ID" value="TCO41211.1"/>
    <property type="molecule type" value="Genomic_DNA"/>
</dbReference>
<evidence type="ECO:0000313" key="2">
    <source>
        <dbReference type="EMBL" id="TCO41211.1"/>
    </source>
</evidence>
<dbReference type="Gene3D" id="2.40.128.630">
    <property type="match status" value="1"/>
</dbReference>
<dbReference type="Gene3D" id="2.130.10.10">
    <property type="entry name" value="YVTN repeat-like/Quinoprotein amine dehydrogenase"/>
    <property type="match status" value="1"/>
</dbReference>
<sequence>MIAAAARCDAAARCRVGSQRGSRGTDVKAICCAGFIVAGAALANPAGAGEIWRNDFVVSAPPTLDAFVPSAAPLKPAAAVAFADGGDVVYGALAPNALDVEVVRVRADGSVRWSFAFDTTVAIAALLADGDGGATVAYADPEDDDRANRIVHVGADGQLGWSRTLPSGWLARISTGRIASAGRSRLSVLDTSTGDVIWQRVLSRASYGDAGGLVVDAASNLYVSAPSGNGAFRTLKYDADGTLLWSATTTDSDRGGVVAVGTGTLYVRAGFDVRALDVADGNVAWSSFVGDAAIVRLSADSSAEPIVATASGITRLVAGDGTTRWNKPLADILGIDVLDDALLVATSSRRARLDPDNGAIVWSAVYGDGPRLPLGVGARSGNEARAIARPAATAPGIARAIDERIDLASGATVASTDVAAIDHGVDATSVLDADGRVLDAGASQHADGPRLQLRAIDGASGTELWRTNDAIAPPGNAFAPALSRARPAVASGGDVVAVVQVLGDGGLCASNAAWTRVAAYARADGTRRWVSWLRDADALYCPYASEPVADATGNTFVSIVTLVSCPVAPSLGCQRRTLYKLAAADGAVLWRHDEAVDAGIEGLVLSPAPLTLVDGDVVLAGGFLDAPATALRVAGADGSIVWGSHVFDGLRPGDTLDRLGDGSLVAYGGTDSSYSWARLDVATGNATWTNTVSWVPCYDAGCNGYGASLILPGGDKIVPFQRDYAPWLKRQHNDGSGTVDEWMLGESSPILSSSVSQVLRDPDGQLHVYLRRRHRFTGSATFLAALDAQGALLGQQAVYAYDGDLTDASSYPAPLAMPAANRLLAHTVATRLPSPTTAGVALYDTSVTAHGNLALTLDADRTQVAADMPLAFHLHVTYAGDAPIAGARLVANLPWASGIAGATCAVQSGGDCTLDTRTGNVRATFDLAPGGTVDVSGSVRVLDADGETPAMTATTYGPTGLSESDTIDNFARVDLIQSLFVDGFDD</sequence>
<evidence type="ECO:0000313" key="3">
    <source>
        <dbReference type="Proteomes" id="UP000294862"/>
    </source>
</evidence>
<organism evidence="2 3">
    <name type="scientific">Dokdonella fugitiva</name>
    <dbReference type="NCBI Taxonomy" id="328517"/>
    <lineage>
        <taxon>Bacteria</taxon>
        <taxon>Pseudomonadati</taxon>
        <taxon>Pseudomonadota</taxon>
        <taxon>Gammaproteobacteria</taxon>
        <taxon>Lysobacterales</taxon>
        <taxon>Rhodanobacteraceae</taxon>
        <taxon>Dokdonella</taxon>
    </lineage>
</organism>
<reference evidence="2 3" key="1">
    <citation type="journal article" date="2015" name="Stand. Genomic Sci.">
        <title>Genomic Encyclopedia of Bacterial and Archaeal Type Strains, Phase III: the genomes of soil and plant-associated and newly described type strains.</title>
        <authorList>
            <person name="Whitman W.B."/>
            <person name="Woyke T."/>
            <person name="Klenk H.P."/>
            <person name="Zhou Y."/>
            <person name="Lilburn T.G."/>
            <person name="Beck B.J."/>
            <person name="De Vos P."/>
            <person name="Vandamme P."/>
            <person name="Eisen J.A."/>
            <person name="Garrity G."/>
            <person name="Hugenholtz P."/>
            <person name="Kyrpides N.C."/>
        </authorList>
    </citation>
    <scope>NUCLEOTIDE SEQUENCE [LARGE SCALE GENOMIC DNA]</scope>
    <source>
        <strain evidence="2 3">A3</strain>
    </source>
</reference>
<evidence type="ECO:0000259" key="1">
    <source>
        <dbReference type="Pfam" id="PF13360"/>
    </source>
</evidence>
<proteinExistence type="predicted"/>
<accession>A0A4R2I9U8</accession>
<gene>
    <name evidence="2" type="ORF">EV148_103131</name>
</gene>
<dbReference type="PANTHER" id="PTHR34512">
    <property type="entry name" value="CELL SURFACE PROTEIN"/>
    <property type="match status" value="1"/>
</dbReference>
<dbReference type="Proteomes" id="UP000294862">
    <property type="component" value="Unassembled WGS sequence"/>
</dbReference>
<dbReference type="InterPro" id="IPR011047">
    <property type="entry name" value="Quinoprotein_ADH-like_sf"/>
</dbReference>
<dbReference type="PANTHER" id="PTHR34512:SF30">
    <property type="entry name" value="OUTER MEMBRANE PROTEIN ASSEMBLY FACTOR BAMB"/>
    <property type="match status" value="1"/>
</dbReference>
<dbReference type="SMART" id="SM00564">
    <property type="entry name" value="PQQ"/>
    <property type="match status" value="2"/>
</dbReference>
<dbReference type="AlphaFoldDB" id="A0A4R2I9U8"/>
<feature type="domain" description="Pyrrolo-quinoline quinone repeat" evidence="1">
    <location>
        <begin position="149"/>
        <end position="363"/>
    </location>
</feature>
<dbReference type="Gene3D" id="2.80.10.50">
    <property type="match status" value="1"/>
</dbReference>
<dbReference type="InterPro" id="IPR002372">
    <property type="entry name" value="PQQ_rpt_dom"/>
</dbReference>